<proteinExistence type="predicted"/>
<dbReference type="AlphaFoldDB" id="A0AAV4Q8U3"/>
<keyword evidence="3" id="KW-1185">Reference proteome</keyword>
<sequence length="125" mass="13963">MRRELDKAREEQELISQLREILESRLKLKLPTDLESALNDGVFLCHLANNIRANSVTCIHVPSPTVPKLTVAKCRRNADNFLEACRRLGVPNDLLCSPQDILGEQGGLVRIAITVQELTTQCSKT</sequence>
<dbReference type="InterPro" id="IPR001715">
    <property type="entry name" value="CH_dom"/>
</dbReference>
<evidence type="ECO:0000259" key="1">
    <source>
        <dbReference type="PROSITE" id="PS50021"/>
    </source>
</evidence>
<dbReference type="SMART" id="SM00033">
    <property type="entry name" value="CH"/>
    <property type="match status" value="1"/>
</dbReference>
<organism evidence="2 3">
    <name type="scientific">Caerostris darwini</name>
    <dbReference type="NCBI Taxonomy" id="1538125"/>
    <lineage>
        <taxon>Eukaryota</taxon>
        <taxon>Metazoa</taxon>
        <taxon>Ecdysozoa</taxon>
        <taxon>Arthropoda</taxon>
        <taxon>Chelicerata</taxon>
        <taxon>Arachnida</taxon>
        <taxon>Araneae</taxon>
        <taxon>Araneomorphae</taxon>
        <taxon>Entelegynae</taxon>
        <taxon>Araneoidea</taxon>
        <taxon>Araneidae</taxon>
        <taxon>Caerostris</taxon>
    </lineage>
</organism>
<gene>
    <name evidence="2" type="primary">Lrch1</name>
    <name evidence="2" type="ORF">CDAR_13001</name>
</gene>
<reference evidence="2 3" key="1">
    <citation type="submission" date="2021-06" db="EMBL/GenBank/DDBJ databases">
        <title>Caerostris darwini draft genome.</title>
        <authorList>
            <person name="Kono N."/>
            <person name="Arakawa K."/>
        </authorList>
    </citation>
    <scope>NUCLEOTIDE SEQUENCE [LARGE SCALE GENOMIC DNA]</scope>
</reference>
<feature type="domain" description="Calponin-homology (CH)" evidence="1">
    <location>
        <begin position="8"/>
        <end position="123"/>
    </location>
</feature>
<protein>
    <submittedName>
        <fullName evidence="2">Leucine-rich repeat and calponin homology domain-containing protein 1</fullName>
    </submittedName>
</protein>
<dbReference type="CDD" id="cd21205">
    <property type="entry name" value="CH_LRCH"/>
    <property type="match status" value="1"/>
</dbReference>
<dbReference type="Pfam" id="PF00307">
    <property type="entry name" value="CH"/>
    <property type="match status" value="1"/>
</dbReference>
<dbReference type="SUPFAM" id="SSF47576">
    <property type="entry name" value="Calponin-homology domain, CH-domain"/>
    <property type="match status" value="1"/>
</dbReference>
<dbReference type="PROSITE" id="PS50021">
    <property type="entry name" value="CH"/>
    <property type="match status" value="1"/>
</dbReference>
<dbReference type="EMBL" id="BPLQ01003926">
    <property type="protein sequence ID" value="GIY04415.1"/>
    <property type="molecule type" value="Genomic_DNA"/>
</dbReference>
<evidence type="ECO:0000313" key="3">
    <source>
        <dbReference type="Proteomes" id="UP001054837"/>
    </source>
</evidence>
<dbReference type="Gene3D" id="1.10.418.10">
    <property type="entry name" value="Calponin-like domain"/>
    <property type="match status" value="1"/>
</dbReference>
<dbReference type="InterPro" id="IPR036872">
    <property type="entry name" value="CH_dom_sf"/>
</dbReference>
<name>A0AAV4Q8U3_9ARAC</name>
<dbReference type="Proteomes" id="UP001054837">
    <property type="component" value="Unassembled WGS sequence"/>
</dbReference>
<comment type="caution">
    <text evidence="2">The sequence shown here is derived from an EMBL/GenBank/DDBJ whole genome shotgun (WGS) entry which is preliminary data.</text>
</comment>
<accession>A0AAV4Q8U3</accession>
<evidence type="ECO:0000313" key="2">
    <source>
        <dbReference type="EMBL" id="GIY04415.1"/>
    </source>
</evidence>